<proteinExistence type="inferred from homology"/>
<dbReference type="EMBL" id="CAIF01000222">
    <property type="protein sequence ID" value="CCH46027.1"/>
    <property type="molecule type" value="Genomic_DNA"/>
</dbReference>
<keyword evidence="9" id="KW-1185">Reference proteome</keyword>
<dbReference type="STRING" id="1206466.K0KVP6"/>
<dbReference type="AlphaFoldDB" id="K0KVP6"/>
<dbReference type="GO" id="GO:0000166">
    <property type="term" value="F:nucleotide binding"/>
    <property type="evidence" value="ECO:0007669"/>
    <property type="project" value="InterPro"/>
</dbReference>
<protein>
    <recommendedName>
        <fullName evidence="3">D-xylose 1-dehydrogenase (NADP(+), D-xylono-1,5-lactone-forming)</fullName>
        <ecNumber evidence="3">1.1.1.179</ecNumber>
    </recommendedName>
    <alternativeName>
        <fullName evidence="4">D-xylose-NADP dehydrogenase</fullName>
    </alternativeName>
</protein>
<dbReference type="eggNOG" id="KOG2741">
    <property type="taxonomic scope" value="Eukaryota"/>
</dbReference>
<organism evidence="8 9">
    <name type="scientific">Wickerhamomyces ciferrii (strain ATCC 14091 / BCRC 22168 / CBS 111 / JCM 3599 / NBRC 0793 / NRRL Y-1031 F-60-10)</name>
    <name type="common">Yeast</name>
    <name type="synonym">Pichia ciferrii</name>
    <dbReference type="NCBI Taxonomy" id="1206466"/>
    <lineage>
        <taxon>Eukaryota</taxon>
        <taxon>Fungi</taxon>
        <taxon>Dikarya</taxon>
        <taxon>Ascomycota</taxon>
        <taxon>Saccharomycotina</taxon>
        <taxon>Saccharomycetes</taxon>
        <taxon>Phaffomycetales</taxon>
        <taxon>Wickerhamomycetaceae</taxon>
        <taxon>Wickerhamomyces</taxon>
    </lineage>
</organism>
<dbReference type="InterPro" id="IPR000683">
    <property type="entry name" value="Gfo/Idh/MocA-like_OxRdtase_N"/>
</dbReference>
<gene>
    <name evidence="8" type="ORF">BN7_5614</name>
</gene>
<dbReference type="Gene3D" id="3.40.50.720">
    <property type="entry name" value="NAD(P)-binding Rossmann-like Domain"/>
    <property type="match status" value="1"/>
</dbReference>
<dbReference type="Proteomes" id="UP000009328">
    <property type="component" value="Unassembled WGS sequence"/>
</dbReference>
<dbReference type="Pfam" id="PF22725">
    <property type="entry name" value="GFO_IDH_MocA_C3"/>
    <property type="match status" value="1"/>
</dbReference>
<reference evidence="8 9" key="1">
    <citation type="journal article" date="2012" name="Eukaryot. Cell">
        <title>Draft genome sequence of Wickerhamomyces ciferrii NRRL Y-1031 F-60-10.</title>
        <authorList>
            <person name="Schneider J."/>
            <person name="Andrea H."/>
            <person name="Blom J."/>
            <person name="Jaenicke S."/>
            <person name="Ruckert C."/>
            <person name="Schorsch C."/>
            <person name="Szczepanowski R."/>
            <person name="Farwick M."/>
            <person name="Goesmann A."/>
            <person name="Puhler A."/>
            <person name="Schaffer S."/>
            <person name="Tauch A."/>
            <person name="Kohler T."/>
            <person name="Brinkrolf K."/>
        </authorList>
    </citation>
    <scope>NUCLEOTIDE SEQUENCE [LARGE SCALE GENOMIC DNA]</scope>
    <source>
        <strain evidence="9">ATCC 14091 / BCRC 22168 / CBS 111 / JCM 3599 / NBRC 0793 / NRRL Y-1031 F-60-10</strain>
    </source>
</reference>
<dbReference type="PANTHER" id="PTHR22604">
    <property type="entry name" value="OXIDOREDUCTASES"/>
    <property type="match status" value="1"/>
</dbReference>
<evidence type="ECO:0000259" key="6">
    <source>
        <dbReference type="Pfam" id="PF01408"/>
    </source>
</evidence>
<evidence type="ECO:0000313" key="9">
    <source>
        <dbReference type="Proteomes" id="UP000009328"/>
    </source>
</evidence>
<evidence type="ECO:0000259" key="7">
    <source>
        <dbReference type="Pfam" id="PF22725"/>
    </source>
</evidence>
<evidence type="ECO:0000256" key="5">
    <source>
        <dbReference type="ARBA" id="ARBA00049233"/>
    </source>
</evidence>
<feature type="domain" description="GFO/IDH/MocA-like oxidoreductase" evidence="7">
    <location>
        <begin position="156"/>
        <end position="272"/>
    </location>
</feature>
<comment type="caution">
    <text evidence="8">The sequence shown here is derived from an EMBL/GenBank/DDBJ whole genome shotgun (WGS) entry which is preliminary data.</text>
</comment>
<dbReference type="InterPro" id="IPR055170">
    <property type="entry name" value="GFO_IDH_MocA-like_dom"/>
</dbReference>
<dbReference type="InterPro" id="IPR050984">
    <property type="entry name" value="Gfo/Idh/MocA_domain"/>
</dbReference>
<dbReference type="PANTHER" id="PTHR22604:SF105">
    <property type="entry name" value="TRANS-1,2-DIHYDROBENZENE-1,2-DIOL DEHYDROGENASE"/>
    <property type="match status" value="1"/>
</dbReference>
<evidence type="ECO:0000256" key="3">
    <source>
        <dbReference type="ARBA" id="ARBA00038984"/>
    </source>
</evidence>
<evidence type="ECO:0000256" key="1">
    <source>
        <dbReference type="ARBA" id="ARBA00010928"/>
    </source>
</evidence>
<accession>K0KVP6</accession>
<name>K0KVP6_WICCF</name>
<comment type="similarity">
    <text evidence="1">Belongs to the Gfo/Idh/MocA family.</text>
</comment>
<evidence type="ECO:0000256" key="4">
    <source>
        <dbReference type="ARBA" id="ARBA00042988"/>
    </source>
</evidence>
<dbReference type="Gene3D" id="3.30.360.10">
    <property type="entry name" value="Dihydrodipicolinate Reductase, domain 2"/>
    <property type="match status" value="1"/>
</dbReference>
<dbReference type="HOGENOM" id="CLU_023194_7_2_1"/>
<dbReference type="SUPFAM" id="SSF51735">
    <property type="entry name" value="NAD(P)-binding Rossmann-fold domains"/>
    <property type="match status" value="1"/>
</dbReference>
<comment type="catalytic activity">
    <reaction evidence="5">
        <text>D-xylose + NADP(+) = D-xylono-1,5-lactone + NADPH + H(+)</text>
        <dbReference type="Rhea" id="RHEA:22000"/>
        <dbReference type="ChEBI" id="CHEBI:15378"/>
        <dbReference type="ChEBI" id="CHEBI:15867"/>
        <dbReference type="ChEBI" id="CHEBI:53455"/>
        <dbReference type="ChEBI" id="CHEBI:57783"/>
        <dbReference type="ChEBI" id="CHEBI:58349"/>
        <dbReference type="EC" id="1.1.1.179"/>
    </reaction>
</comment>
<feature type="domain" description="Gfo/Idh/MocA-like oxidoreductase N-terminal" evidence="6">
    <location>
        <begin position="5"/>
        <end position="134"/>
    </location>
</feature>
<dbReference type="SUPFAM" id="SSF55347">
    <property type="entry name" value="Glyceraldehyde-3-phosphate dehydrogenase-like, C-terminal domain"/>
    <property type="match status" value="1"/>
</dbReference>
<dbReference type="EC" id="1.1.1.179" evidence="3"/>
<sequence length="355" mass="39715">MTFEINWGIVGLGSIATKWAKELLTPNEERPTDIKHNLLAVSSSSNDKGEKFVNSLKEDTKTEDLNTQVYTDYEEFLNNSQIDIVYIASPNTAHYKQALAALKANKNVLVEKTACMTAEQAEVLYKLAKEKNLYIVEGVWTRFFPTTLDIIKLVKDDKILGGLKRVSADLSHDFPFNPADRIFDPKAGGGALMDSLIYSLTWSFALLEGKPLADSIVSTVTKLKQEGFENIDETTVISLVFPDQNAVGVASGSLSIESPNEVLIEGENGYIRVLDRTSKPTIYTVKLKEQQNKTVLKSVNGTGLFYEIDSVGYDLKNKKITSDIYPFDQTIEILKIFDKVRKDHDITFPEKLLQI</sequence>
<dbReference type="InParanoid" id="K0KVP6"/>
<evidence type="ECO:0000313" key="8">
    <source>
        <dbReference type="EMBL" id="CCH46027.1"/>
    </source>
</evidence>
<dbReference type="Pfam" id="PF01408">
    <property type="entry name" value="GFO_IDH_MocA"/>
    <property type="match status" value="1"/>
</dbReference>
<keyword evidence="2 8" id="KW-0560">Oxidoreductase</keyword>
<dbReference type="InterPro" id="IPR036291">
    <property type="entry name" value="NAD(P)-bd_dom_sf"/>
</dbReference>
<evidence type="ECO:0000256" key="2">
    <source>
        <dbReference type="ARBA" id="ARBA00023002"/>
    </source>
</evidence>
<dbReference type="GO" id="GO:0047837">
    <property type="term" value="F:D-xylose 1-dehydrogenase (NADP+) activity"/>
    <property type="evidence" value="ECO:0007669"/>
    <property type="project" value="UniProtKB-EC"/>
</dbReference>